<evidence type="ECO:0000256" key="8">
    <source>
        <dbReference type="SAM" id="SignalP"/>
    </source>
</evidence>
<dbReference type="Gene3D" id="3.30.1370.120">
    <property type="match status" value="5"/>
</dbReference>
<evidence type="ECO:0008006" key="14">
    <source>
        <dbReference type="Google" id="ProtNLM"/>
    </source>
</evidence>
<dbReference type="InterPro" id="IPR050810">
    <property type="entry name" value="Bact_Secretion_Sys_Channel"/>
</dbReference>
<dbReference type="RefSeq" id="WP_206294311.1">
    <property type="nucleotide sequence ID" value="NZ_CP063458.1"/>
</dbReference>
<dbReference type="InterPro" id="IPR005644">
    <property type="entry name" value="NolW-like"/>
</dbReference>
<protein>
    <recommendedName>
        <fullName evidence="14">Type II secretion system protein GspD</fullName>
    </recommendedName>
</protein>
<dbReference type="InterPro" id="IPR001775">
    <property type="entry name" value="GspD/PilQ"/>
</dbReference>
<dbReference type="InterPro" id="IPR049371">
    <property type="entry name" value="GspD-like_N0"/>
</dbReference>
<feature type="domain" description="NolW-like" evidence="10">
    <location>
        <begin position="450"/>
        <end position="532"/>
    </location>
</feature>
<comment type="similarity">
    <text evidence="5">Belongs to the bacterial secretin family.</text>
</comment>
<feature type="domain" description="Type II/III secretion system secretin-like" evidence="9">
    <location>
        <begin position="738"/>
        <end position="903"/>
    </location>
</feature>
<evidence type="ECO:0000259" key="11">
    <source>
        <dbReference type="Pfam" id="PF21305"/>
    </source>
</evidence>
<keyword evidence="2" id="KW-0812">Transmembrane</keyword>
<evidence type="ECO:0000256" key="4">
    <source>
        <dbReference type="ARBA" id="ARBA00023136"/>
    </source>
</evidence>
<dbReference type="Proteomes" id="UP000593765">
    <property type="component" value="Chromosome"/>
</dbReference>
<feature type="region of interest" description="Disordered" evidence="7">
    <location>
        <begin position="922"/>
        <end position="961"/>
    </location>
</feature>
<keyword evidence="4" id="KW-0472">Membrane</keyword>
<feature type="chain" id="PRO_5034511638" description="Type II secretion system protein GspD" evidence="8">
    <location>
        <begin position="30"/>
        <end position="961"/>
    </location>
</feature>
<dbReference type="Pfam" id="PF21305">
    <property type="entry name" value="type_II_gspD_N0"/>
    <property type="match status" value="1"/>
</dbReference>
<feature type="compositionally biased region" description="Basic and acidic residues" evidence="7">
    <location>
        <begin position="928"/>
        <end position="941"/>
    </location>
</feature>
<evidence type="ECO:0000256" key="6">
    <source>
        <dbReference type="RuleBase" id="RU004004"/>
    </source>
</evidence>
<evidence type="ECO:0000256" key="7">
    <source>
        <dbReference type="SAM" id="MobiDB-lite"/>
    </source>
</evidence>
<evidence type="ECO:0000256" key="2">
    <source>
        <dbReference type="ARBA" id="ARBA00022692"/>
    </source>
</evidence>
<feature type="signal peptide" evidence="8">
    <location>
        <begin position="1"/>
        <end position="29"/>
    </location>
</feature>
<feature type="region of interest" description="Disordered" evidence="7">
    <location>
        <begin position="34"/>
        <end position="72"/>
    </location>
</feature>
<accession>A0A7M2X321</accession>
<dbReference type="PRINTS" id="PR01032">
    <property type="entry name" value="PHAGEIV"/>
</dbReference>
<keyword evidence="3 8" id="KW-0732">Signal</keyword>
<evidence type="ECO:0000256" key="3">
    <source>
        <dbReference type="ARBA" id="ARBA00022729"/>
    </source>
</evidence>
<dbReference type="GO" id="GO:0009306">
    <property type="term" value="P:protein secretion"/>
    <property type="evidence" value="ECO:0007669"/>
    <property type="project" value="InterPro"/>
</dbReference>
<dbReference type="PANTHER" id="PTHR30332">
    <property type="entry name" value="PROBABLE GENERAL SECRETION PATHWAY PROTEIN D"/>
    <property type="match status" value="1"/>
</dbReference>
<feature type="domain" description="GspD-like N0" evidence="11">
    <location>
        <begin position="82"/>
        <end position="151"/>
    </location>
</feature>
<feature type="domain" description="NolW-like" evidence="10">
    <location>
        <begin position="248"/>
        <end position="350"/>
    </location>
</feature>
<evidence type="ECO:0000256" key="1">
    <source>
        <dbReference type="ARBA" id="ARBA00004370"/>
    </source>
</evidence>
<feature type="compositionally biased region" description="Gly residues" evidence="7">
    <location>
        <begin position="587"/>
        <end position="604"/>
    </location>
</feature>
<name>A0A7M2X321_9BACT</name>
<sequence>MPRITIGRCALRQTTLALLAAAASVSIPAGLRGQATTPATVPATAPSVVPGGPADPPTTAATRPASAAATSPATLPAGQISLNFKDTPVDVILDFLAESAGLTVVKEGTLDARLTVISKAPVNMTEAASLISTVLQSSGYTASINEKVLRIRPREKAKKGDLPVHIGSDPEQIVAGQMLITQVIPIKNVDALKLRQDLTPLLPTDADVTASSLSNAIVITDTGDNIRRVARVIAALDIREAASMNLKAFVLKYADAQRTATLLTTMFPGGGGGGQLTPQQIQMMQQQGQPIPMMPPSGGPGGLIPGGAVEQALKSKISAVADERTNTLFVIGPGEALKLIEGIIKDLDNNPIPASQLKAFPLKFADAETTAKLIASVIKGEENRSSPFDDMGYYGRFSRSSGGGEKPKINVTHDQRTNSVIVSAPAEVLKGVEDLIKSLDANPASTAELKVFQLKYADAWTTAKLLRQTFDPDEKDKSNPFGILFIGMGGGSSSKAKPRVIVSSDDRTNSIIVTAPTEMIKVVEDLVQKMDANPIAEEAMFIYRLRNGQAARLEVVLNTLFGNYENRGGQNQQQDPNQQAMMRQQQGSGGGGGGRSDNGSGTGRSSGRSRRDDRNQSPGGQPLSPASARFLTELSGEVFVVADRDTNALLVTTKTKHQERVKQIIGELDRPVPQVLIKVLVAEVTHDDGADFGVDFSIVNRRANGQGTTVGGNFGNASQATGLVVSLLEDKLNVTLHALATAGKLDVLSRPYILASDNQLASITVGNEVPFITNTRITDNGQQINTIQYQDVGIILNVTPHVNPDGLVIMDVIPEISQLTGTTVPISDGVSAPVIAKRSAESRVAVRTGQTIVIGGLMEDRKTSTIAKIPILGDIPIIGSIFARTQIAKSKTELLIFLTPHVAQQPEQMEGSTGDLQQGLKVAPKAIRPGEFDRTLDEQGRGRMPFTQPNSPEPAVRPIGP</sequence>
<keyword evidence="6" id="KW-0813">Transport</keyword>
<dbReference type="KEGG" id="hbs:IPV69_07320"/>
<comment type="subcellular location">
    <subcellularLocation>
        <location evidence="6">Cell outer membrane</location>
    </subcellularLocation>
    <subcellularLocation>
        <location evidence="1">Membrane</location>
    </subcellularLocation>
</comment>
<dbReference type="PANTHER" id="PTHR30332:SF24">
    <property type="entry name" value="SECRETIN GSPD-RELATED"/>
    <property type="match status" value="1"/>
</dbReference>
<proteinExistence type="inferred from homology"/>
<feature type="domain" description="NolW-like" evidence="10">
    <location>
        <begin position="359"/>
        <end position="443"/>
    </location>
</feature>
<evidence type="ECO:0000259" key="9">
    <source>
        <dbReference type="Pfam" id="PF00263"/>
    </source>
</evidence>
<keyword evidence="13" id="KW-1185">Reference proteome</keyword>
<evidence type="ECO:0000313" key="13">
    <source>
        <dbReference type="Proteomes" id="UP000593765"/>
    </source>
</evidence>
<gene>
    <name evidence="12" type="ORF">IPV69_07320</name>
</gene>
<dbReference type="InterPro" id="IPR004846">
    <property type="entry name" value="T2SS/T3SS_dom"/>
</dbReference>
<dbReference type="GO" id="GO:0009279">
    <property type="term" value="C:cell outer membrane"/>
    <property type="evidence" value="ECO:0007669"/>
    <property type="project" value="UniProtKB-SubCell"/>
</dbReference>
<feature type="region of interest" description="Disordered" evidence="7">
    <location>
        <begin position="566"/>
        <end position="626"/>
    </location>
</feature>
<dbReference type="Pfam" id="PF03958">
    <property type="entry name" value="Secretin_N"/>
    <property type="match status" value="4"/>
</dbReference>
<dbReference type="AlphaFoldDB" id="A0A7M2X321"/>
<reference evidence="12 13" key="1">
    <citation type="submission" date="2020-10" db="EMBL/GenBank/DDBJ databases">
        <title>Wide distribution of Phycisphaera-like planctomycetes from WD2101 soil group in peatlands and genome analysis of the first cultivated representative.</title>
        <authorList>
            <person name="Dedysh S.N."/>
            <person name="Beletsky A.V."/>
            <person name="Ivanova A."/>
            <person name="Kulichevskaya I.S."/>
            <person name="Suzina N.E."/>
            <person name="Philippov D.A."/>
            <person name="Rakitin A.L."/>
            <person name="Mardanov A.V."/>
            <person name="Ravin N.V."/>
        </authorList>
    </citation>
    <scope>NUCLEOTIDE SEQUENCE [LARGE SCALE GENOMIC DNA]</scope>
    <source>
        <strain evidence="12 13">M1803</strain>
    </source>
</reference>
<dbReference type="PRINTS" id="PR00811">
    <property type="entry name" value="BCTERIALGSPD"/>
</dbReference>
<evidence type="ECO:0000256" key="5">
    <source>
        <dbReference type="RuleBase" id="RU004003"/>
    </source>
</evidence>
<organism evidence="12 13">
    <name type="scientific">Humisphaera borealis</name>
    <dbReference type="NCBI Taxonomy" id="2807512"/>
    <lineage>
        <taxon>Bacteria</taxon>
        <taxon>Pseudomonadati</taxon>
        <taxon>Planctomycetota</taxon>
        <taxon>Phycisphaerae</taxon>
        <taxon>Tepidisphaerales</taxon>
        <taxon>Tepidisphaeraceae</taxon>
        <taxon>Humisphaera</taxon>
    </lineage>
</organism>
<dbReference type="Pfam" id="PF00263">
    <property type="entry name" value="Secretin"/>
    <property type="match status" value="1"/>
</dbReference>
<evidence type="ECO:0000313" key="12">
    <source>
        <dbReference type="EMBL" id="QOV91160.1"/>
    </source>
</evidence>
<feature type="compositionally biased region" description="Low complexity" evidence="7">
    <location>
        <begin position="567"/>
        <end position="586"/>
    </location>
</feature>
<dbReference type="EMBL" id="CP063458">
    <property type="protein sequence ID" value="QOV91160.1"/>
    <property type="molecule type" value="Genomic_DNA"/>
</dbReference>
<dbReference type="InterPro" id="IPR038591">
    <property type="entry name" value="NolW-like_sf"/>
</dbReference>
<feature type="compositionally biased region" description="Low complexity" evidence="7">
    <location>
        <begin position="35"/>
        <end position="72"/>
    </location>
</feature>
<dbReference type="GO" id="GO:0015627">
    <property type="term" value="C:type II protein secretion system complex"/>
    <property type="evidence" value="ECO:0007669"/>
    <property type="project" value="TreeGrafter"/>
</dbReference>
<evidence type="ECO:0000259" key="10">
    <source>
        <dbReference type="Pfam" id="PF03958"/>
    </source>
</evidence>
<feature type="domain" description="NolW-like" evidence="10">
    <location>
        <begin position="181"/>
        <end position="241"/>
    </location>
</feature>